<name>A0A4Q1RLT2_9FIRM</name>
<comment type="caution">
    <text evidence="2">The sequence shown here is derived from an EMBL/GenBank/DDBJ whole genome shotgun (WGS) entry which is preliminary data.</text>
</comment>
<dbReference type="AlphaFoldDB" id="A0A4Q1RLT2"/>
<dbReference type="InterPro" id="IPR050256">
    <property type="entry name" value="Glycosyltransferase_2"/>
</dbReference>
<evidence type="ECO:0000259" key="1">
    <source>
        <dbReference type="Pfam" id="PF00535"/>
    </source>
</evidence>
<dbReference type="InterPro" id="IPR001173">
    <property type="entry name" value="Glyco_trans_2-like"/>
</dbReference>
<dbReference type="SUPFAM" id="SSF53448">
    <property type="entry name" value="Nucleotide-diphospho-sugar transferases"/>
    <property type="match status" value="1"/>
</dbReference>
<organism evidence="2 3">
    <name type="scientific">Blautia faecicola</name>
    <dbReference type="NCBI Taxonomy" id="2509240"/>
    <lineage>
        <taxon>Bacteria</taxon>
        <taxon>Bacillati</taxon>
        <taxon>Bacillota</taxon>
        <taxon>Clostridia</taxon>
        <taxon>Lachnospirales</taxon>
        <taxon>Lachnospiraceae</taxon>
        <taxon>Blautia</taxon>
    </lineage>
</organism>
<dbReference type="EMBL" id="SDKC01000001">
    <property type="protein sequence ID" value="RXS76739.1"/>
    <property type="molecule type" value="Genomic_DNA"/>
</dbReference>
<gene>
    <name evidence="2" type="ORF">ETP43_11020</name>
</gene>
<accession>A0A4Q1RLT2</accession>
<dbReference type="InterPro" id="IPR029044">
    <property type="entry name" value="Nucleotide-diphossugar_trans"/>
</dbReference>
<protein>
    <submittedName>
        <fullName evidence="2">Glycosyltransferase family 2 protein</fullName>
    </submittedName>
</protein>
<keyword evidence="3" id="KW-1185">Reference proteome</keyword>
<dbReference type="CDD" id="cd04179">
    <property type="entry name" value="DPM_DPG-synthase_like"/>
    <property type="match status" value="1"/>
</dbReference>
<dbReference type="PANTHER" id="PTHR48090">
    <property type="entry name" value="UNDECAPRENYL-PHOSPHATE 4-DEOXY-4-FORMAMIDO-L-ARABINOSE TRANSFERASE-RELATED"/>
    <property type="match status" value="1"/>
</dbReference>
<dbReference type="Proteomes" id="UP000290106">
    <property type="component" value="Unassembled WGS sequence"/>
</dbReference>
<feature type="domain" description="Glycosyltransferase 2-like" evidence="1">
    <location>
        <begin position="11"/>
        <end position="138"/>
    </location>
</feature>
<dbReference type="Gene3D" id="3.90.550.10">
    <property type="entry name" value="Spore Coat Polysaccharide Biosynthesis Protein SpsA, Chain A"/>
    <property type="match status" value="1"/>
</dbReference>
<dbReference type="Pfam" id="PF00535">
    <property type="entry name" value="Glycos_transf_2"/>
    <property type="match status" value="1"/>
</dbReference>
<dbReference type="GO" id="GO:0016740">
    <property type="term" value="F:transferase activity"/>
    <property type="evidence" value="ECO:0007669"/>
    <property type="project" value="UniProtKB-KW"/>
</dbReference>
<evidence type="ECO:0000313" key="2">
    <source>
        <dbReference type="EMBL" id="RXS76739.1"/>
    </source>
</evidence>
<proteinExistence type="predicted"/>
<keyword evidence="2" id="KW-0808">Transferase</keyword>
<reference evidence="2 3" key="1">
    <citation type="submission" date="2019-01" db="EMBL/GenBank/DDBJ databases">
        <title>Blautia sp. nov. KGMB01111 isolated human feces.</title>
        <authorList>
            <person name="Park J.-E."/>
            <person name="Kim J.-S."/>
            <person name="Park S.-H."/>
        </authorList>
    </citation>
    <scope>NUCLEOTIDE SEQUENCE [LARGE SCALE GENOMIC DNA]</scope>
    <source>
        <strain evidence="2 3">KGMB01111</strain>
    </source>
</reference>
<sequence length="240" mass="28032">MTEQKQDRLIIVIPAYNEEENIENVVSQWHPIVEKTGADSRLFIINDGSTDHTQEKLESLQEKYPQLRTVKKQNQGHGATILYGYRCAIAEGADYIFQTDSDGQTVPEEFWKLWADREKCGLLIGSRKKRQDGWQRILVTRVLRLVILATFHCWVEDANTPFRLMRASELEEVLQEIPPQYFLSNVLMTVRYTKEKRHVAYYPITFRPRQGGINSINMKKIVGIGKTTLRDFWKWGGERQ</sequence>
<evidence type="ECO:0000313" key="3">
    <source>
        <dbReference type="Proteomes" id="UP000290106"/>
    </source>
</evidence>
<dbReference type="OrthoDB" id="9810303at2"/>